<organism evidence="3 4">
    <name type="scientific">Magallana gigas</name>
    <name type="common">Pacific oyster</name>
    <name type="synonym">Crassostrea gigas</name>
    <dbReference type="NCBI Taxonomy" id="29159"/>
    <lineage>
        <taxon>Eukaryota</taxon>
        <taxon>Metazoa</taxon>
        <taxon>Spiralia</taxon>
        <taxon>Lophotrochozoa</taxon>
        <taxon>Mollusca</taxon>
        <taxon>Bivalvia</taxon>
        <taxon>Autobranchia</taxon>
        <taxon>Pteriomorphia</taxon>
        <taxon>Ostreida</taxon>
        <taxon>Ostreoidea</taxon>
        <taxon>Ostreidae</taxon>
        <taxon>Magallana</taxon>
    </lineage>
</organism>
<dbReference type="SUPFAM" id="SSF49785">
    <property type="entry name" value="Galactose-binding domain-like"/>
    <property type="match status" value="1"/>
</dbReference>
<evidence type="ECO:0000313" key="4">
    <source>
        <dbReference type="Proteomes" id="UP000005408"/>
    </source>
</evidence>
<proteinExistence type="predicted"/>
<dbReference type="InterPro" id="IPR052108">
    <property type="entry name" value="MEGF/SIB"/>
</dbReference>
<keyword evidence="2" id="KW-1133">Transmembrane helix</keyword>
<evidence type="ECO:0000256" key="2">
    <source>
        <dbReference type="SAM" id="Phobius"/>
    </source>
</evidence>
<dbReference type="Gene3D" id="2.60.120.260">
    <property type="entry name" value="Galactose-binding domain-like"/>
    <property type="match status" value="1"/>
</dbReference>
<feature type="compositionally biased region" description="Polar residues" evidence="1">
    <location>
        <begin position="445"/>
        <end position="464"/>
    </location>
</feature>
<evidence type="ECO:0000313" key="3">
    <source>
        <dbReference type="EnsemblMetazoa" id="G32786.1:cds"/>
    </source>
</evidence>
<protein>
    <recommendedName>
        <fullName evidence="5">Multiple epidermal growth factor-like domains 10</fullName>
    </recommendedName>
</protein>
<evidence type="ECO:0008006" key="5">
    <source>
        <dbReference type="Google" id="ProtNLM"/>
    </source>
</evidence>
<dbReference type="InterPro" id="IPR008979">
    <property type="entry name" value="Galactose-bd-like_sf"/>
</dbReference>
<dbReference type="PANTHER" id="PTHR24035">
    <property type="entry name" value="MULTIPLE EPIDERMAL GROWTH FACTOR-LIKE DOMAINS PROTEIN"/>
    <property type="match status" value="1"/>
</dbReference>
<keyword evidence="2" id="KW-0812">Transmembrane</keyword>
<accession>A0A8W8MFM1</accession>
<reference evidence="3" key="1">
    <citation type="submission" date="2022-08" db="UniProtKB">
        <authorList>
            <consortium name="EnsemblMetazoa"/>
        </authorList>
    </citation>
    <scope>IDENTIFICATION</scope>
    <source>
        <strain evidence="3">05x7-T-G4-1.051#20</strain>
    </source>
</reference>
<dbReference type="Gene3D" id="2.170.300.10">
    <property type="entry name" value="Tie2 ligand-binding domain superfamily"/>
    <property type="match status" value="1"/>
</dbReference>
<feature type="region of interest" description="Disordered" evidence="1">
    <location>
        <begin position="445"/>
        <end position="466"/>
    </location>
</feature>
<sequence>MLTDASSDNDKIQRKLQCIVYLVLSPHFCITFFLKKIRHIVILLSIDGYPDRLILSNGSCSHTGSSWTNAWLRIDLDKVYNVKEVKFWYRNHRSSVLQNTIRLHYYSLLFYNMSGSPVECYRDNTNYSTPIPMPSTIECPSKTRTIEFHTTQPNPEDGGQVFLEICEVEIYGCEQNQYGENCTSCSNKCTECDITKGCVSCQGQLSGSSCELCLPGYMESNCDTACAAECPFGTFGPQCNSTCGDGCKDKVCHSVTGNCALGCINGRIGDTCDEECPFGTFGPQCNSTCGNGCKDKLCHSVTGKCALGCIDGWIGDTCDEVCREGNFGAGCLVKCGRCVNNTCDHVNGSCSGPCQDGWEGERCLLAKDDLESPLKRSYSFLLEAVAGTGALVAVVVVSAILFFWMRHKKTHFIGKKSAHADEKDLEQEMSLHPETSGIYENQDVFSSSAERRNSSTQELSNNLTDRPMYEVLNQDERSTEEYDILSNNPTDQPTYEVINKGERLTEEYDTLEL</sequence>
<keyword evidence="4" id="KW-1185">Reference proteome</keyword>
<dbReference type="PANTHER" id="PTHR24035:SF109">
    <property type="entry name" value="PROTEIN DRAPER"/>
    <property type="match status" value="1"/>
</dbReference>
<evidence type="ECO:0000256" key="1">
    <source>
        <dbReference type="SAM" id="MobiDB-lite"/>
    </source>
</evidence>
<name>A0A8W8MFM1_MAGGI</name>
<dbReference type="AlphaFoldDB" id="A0A8W8MFM1"/>
<dbReference type="Proteomes" id="UP000005408">
    <property type="component" value="Unassembled WGS sequence"/>
</dbReference>
<feature type="transmembrane region" description="Helical" evidence="2">
    <location>
        <begin position="380"/>
        <end position="405"/>
    </location>
</feature>
<dbReference type="EnsemblMetazoa" id="G32786.1">
    <property type="protein sequence ID" value="G32786.1:cds"/>
    <property type="gene ID" value="G32786"/>
</dbReference>
<keyword evidence="2" id="KW-0472">Membrane</keyword>